<proteinExistence type="predicted"/>
<organism evidence="2 3">
    <name type="scientific">Anaerobacillus alkaliphilus</name>
    <dbReference type="NCBI Taxonomy" id="1548597"/>
    <lineage>
        <taxon>Bacteria</taxon>
        <taxon>Bacillati</taxon>
        <taxon>Bacillota</taxon>
        <taxon>Bacilli</taxon>
        <taxon>Bacillales</taxon>
        <taxon>Bacillaceae</taxon>
        <taxon>Anaerobacillus</taxon>
    </lineage>
</organism>
<accession>A0A4Q0VNW9</accession>
<dbReference type="Proteomes" id="UP000290649">
    <property type="component" value="Unassembled WGS sequence"/>
</dbReference>
<reference evidence="2 3" key="1">
    <citation type="journal article" date="2019" name="Int. J. Syst. Evol. Microbiol.">
        <title>Anaerobacillus alkaliphilus sp. nov., a novel alkaliphilic and moderately halophilic bacterium.</title>
        <authorList>
            <person name="Borsodi A.K."/>
            <person name="Aszalos J.M."/>
            <person name="Bihari P."/>
            <person name="Nagy I."/>
            <person name="Schumann P."/>
            <person name="Sproer C."/>
            <person name="Kovacs A.L."/>
            <person name="Boka K."/>
            <person name="Dobosy P."/>
            <person name="Ovari M."/>
            <person name="Szili-Kovacs T."/>
            <person name="Toth E."/>
        </authorList>
    </citation>
    <scope>NUCLEOTIDE SEQUENCE [LARGE SCALE GENOMIC DNA]</scope>
    <source>
        <strain evidence="2 3">B16-10</strain>
    </source>
</reference>
<evidence type="ECO:0000256" key="1">
    <source>
        <dbReference type="SAM" id="MobiDB-lite"/>
    </source>
</evidence>
<feature type="region of interest" description="Disordered" evidence="1">
    <location>
        <begin position="1"/>
        <end position="63"/>
    </location>
</feature>
<protein>
    <submittedName>
        <fullName evidence="2">Uncharacterized protein</fullName>
    </submittedName>
</protein>
<gene>
    <name evidence="2" type="ORF">DS745_15595</name>
</gene>
<sequence>MTKRRRESRKRKRKKLLRDQKERRDSQKVTQEALALPKGRGSLQKGNARSSYVTQRRGETLKR</sequence>
<evidence type="ECO:0000313" key="2">
    <source>
        <dbReference type="EMBL" id="RXI97789.1"/>
    </source>
</evidence>
<evidence type="ECO:0000313" key="3">
    <source>
        <dbReference type="Proteomes" id="UP000290649"/>
    </source>
</evidence>
<feature type="compositionally biased region" description="Basic and acidic residues" evidence="1">
    <location>
        <begin position="17"/>
        <end position="27"/>
    </location>
</feature>
<feature type="compositionally biased region" description="Polar residues" evidence="1">
    <location>
        <begin position="44"/>
        <end position="54"/>
    </location>
</feature>
<dbReference type="AlphaFoldDB" id="A0A4Q0VNW9"/>
<comment type="caution">
    <text evidence="2">The sequence shown here is derived from an EMBL/GenBank/DDBJ whole genome shotgun (WGS) entry which is preliminary data.</text>
</comment>
<feature type="compositionally biased region" description="Basic residues" evidence="1">
    <location>
        <begin position="1"/>
        <end position="16"/>
    </location>
</feature>
<name>A0A4Q0VNW9_9BACI</name>
<keyword evidence="3" id="KW-1185">Reference proteome</keyword>
<dbReference type="EMBL" id="QOUX01000046">
    <property type="protein sequence ID" value="RXI97789.1"/>
    <property type="molecule type" value="Genomic_DNA"/>
</dbReference>